<comment type="caution">
    <text evidence="2">The sequence shown here is derived from an EMBL/GenBank/DDBJ whole genome shotgun (WGS) entry which is preliminary data.</text>
</comment>
<dbReference type="Pfam" id="PF12680">
    <property type="entry name" value="SnoaL_2"/>
    <property type="match status" value="1"/>
</dbReference>
<sequence length="120" mass="13614">MQPISIDPDTFARQWLEAWNRHSLEDILAHYQDDVVFRSPMIPRITGAREGILRGKPALRAYWGQALTGLPDLRFELLDVLSGYETVTLYYKGHRGNVAETFLFGEKALVRESIACYAAG</sequence>
<proteinExistence type="predicted"/>
<dbReference type="AlphaFoldDB" id="A0A9Q3YMN1"/>
<dbReference type="RefSeq" id="WP_228233941.1">
    <property type="nucleotide sequence ID" value="NZ_ARXL01000102.1"/>
</dbReference>
<organism evidence="2 3">
    <name type="scientific">Alloalcanivorax marinus</name>
    <dbReference type="NCBI Taxonomy" id="1177169"/>
    <lineage>
        <taxon>Bacteria</taxon>
        <taxon>Pseudomonadati</taxon>
        <taxon>Pseudomonadota</taxon>
        <taxon>Gammaproteobacteria</taxon>
        <taxon>Oceanospirillales</taxon>
        <taxon>Alcanivoracaceae</taxon>
        <taxon>Alloalcanivorax</taxon>
    </lineage>
</organism>
<dbReference type="Proteomes" id="UP001108027">
    <property type="component" value="Unassembled WGS sequence"/>
</dbReference>
<evidence type="ECO:0000313" key="2">
    <source>
        <dbReference type="EMBL" id="MCC4308957.1"/>
    </source>
</evidence>
<accession>A0A9Q3YMN1</accession>
<gene>
    <name evidence="2" type="ORF">LL252_10280</name>
</gene>
<dbReference type="EMBL" id="JAJGNA010000010">
    <property type="protein sequence ID" value="MCC4308957.1"/>
    <property type="molecule type" value="Genomic_DNA"/>
</dbReference>
<keyword evidence="3" id="KW-1185">Reference proteome</keyword>
<protein>
    <submittedName>
        <fullName evidence="2">Nuclear transport factor 2 family protein</fullName>
    </submittedName>
</protein>
<dbReference type="InterPro" id="IPR037401">
    <property type="entry name" value="SnoaL-like"/>
</dbReference>
<dbReference type="SUPFAM" id="SSF54427">
    <property type="entry name" value="NTF2-like"/>
    <property type="match status" value="1"/>
</dbReference>
<dbReference type="Gene3D" id="3.10.450.50">
    <property type="match status" value="1"/>
</dbReference>
<name>A0A9Q3YMN1_9GAMM</name>
<feature type="domain" description="SnoaL-like" evidence="1">
    <location>
        <begin position="12"/>
        <end position="94"/>
    </location>
</feature>
<evidence type="ECO:0000259" key="1">
    <source>
        <dbReference type="Pfam" id="PF12680"/>
    </source>
</evidence>
<reference evidence="2" key="1">
    <citation type="submission" date="2021-10" db="EMBL/GenBank/DDBJ databases">
        <title>The diversity and Nitrogen Metabolism of Culturable Nitrate-Utilizing Bacteria Within the Oxygen Minimum Zone of the Changjiang (Yangtze River)Estuary.</title>
        <authorList>
            <person name="Zhang D."/>
            <person name="Zheng J."/>
            <person name="Liu S."/>
            <person name="He W."/>
        </authorList>
    </citation>
    <scope>NUCLEOTIDE SEQUENCE</scope>
    <source>
        <strain evidence="2">FXH-223</strain>
    </source>
</reference>
<dbReference type="InterPro" id="IPR032710">
    <property type="entry name" value="NTF2-like_dom_sf"/>
</dbReference>
<evidence type="ECO:0000313" key="3">
    <source>
        <dbReference type="Proteomes" id="UP001108027"/>
    </source>
</evidence>